<keyword evidence="3" id="KW-1185">Reference proteome</keyword>
<name>T2KNE4_FORAG</name>
<dbReference type="InterPro" id="IPR012312">
    <property type="entry name" value="Hemerythrin-like"/>
</dbReference>
<dbReference type="Pfam" id="PF01814">
    <property type="entry name" value="Hemerythrin"/>
    <property type="match status" value="1"/>
</dbReference>
<dbReference type="Proteomes" id="UP000016160">
    <property type="component" value="Chromosome"/>
</dbReference>
<proteinExistence type="predicted"/>
<evidence type="ECO:0000313" key="3">
    <source>
        <dbReference type="Proteomes" id="UP000016160"/>
    </source>
</evidence>
<dbReference type="Gene3D" id="1.20.120.520">
    <property type="entry name" value="nmb1532 protein domain like"/>
    <property type="match status" value="1"/>
</dbReference>
<dbReference type="STRING" id="1347342.BN863_22440"/>
<dbReference type="AlphaFoldDB" id="T2KNE4"/>
<dbReference type="EMBL" id="HG315671">
    <property type="protein sequence ID" value="CDF79956.1"/>
    <property type="molecule type" value="Genomic_DNA"/>
</dbReference>
<gene>
    <name evidence="2" type="ORF">BN863_22440</name>
</gene>
<dbReference type="RefSeq" id="WP_242404025.1">
    <property type="nucleotide sequence ID" value="NZ_HG315671.1"/>
</dbReference>
<reference evidence="2 3" key="1">
    <citation type="journal article" date="2013" name="Appl. Environ. Microbiol.">
        <title>The genome of the alga-associated marine flavobacterium Formosa agariphila KMM 3901T reveals a broad potential for degradation of algal polysaccharides.</title>
        <authorList>
            <person name="Mann A.J."/>
            <person name="Hahnke R.L."/>
            <person name="Huang S."/>
            <person name="Werner J."/>
            <person name="Xing P."/>
            <person name="Barbeyron T."/>
            <person name="Huettel B."/>
            <person name="Stueber K."/>
            <person name="Reinhardt R."/>
            <person name="Harder J."/>
            <person name="Gloeckner F.O."/>
            <person name="Amann R.I."/>
            <person name="Teeling H."/>
        </authorList>
    </citation>
    <scope>NUCLEOTIDE SEQUENCE [LARGE SCALE GENOMIC DNA]</scope>
    <source>
        <strain evidence="3">DSM 15362 / KCTC 12365 / LMG 23005 / KMM 3901</strain>
    </source>
</reference>
<dbReference type="HOGENOM" id="CLU_2381924_0_0_10"/>
<dbReference type="PATRIC" id="fig|1347342.6.peg.2252"/>
<evidence type="ECO:0000313" key="2">
    <source>
        <dbReference type="EMBL" id="CDF79956.1"/>
    </source>
</evidence>
<accession>T2KNE4</accession>
<evidence type="ECO:0000259" key="1">
    <source>
        <dbReference type="Pfam" id="PF01814"/>
    </source>
</evidence>
<protein>
    <recommendedName>
        <fullName evidence="1">Hemerythrin-like domain-containing protein</fullName>
    </recommendedName>
</protein>
<sequence>MEEAHVFSILAEDHPLRIQAINEHKQIKKLVNKTTDLEANLSTLADVLEAHIRFEERVMFPEIQAIATTEEMTHIDDIHYEQNLEENTTDEFWK</sequence>
<feature type="domain" description="Hemerythrin-like" evidence="1">
    <location>
        <begin position="23"/>
        <end position="75"/>
    </location>
</feature>
<organism evidence="2 3">
    <name type="scientific">Formosa agariphila (strain DSM 15362 / KCTC 12365 / LMG 23005 / KMM 3901 / M-2Alg 35-1)</name>
    <dbReference type="NCBI Taxonomy" id="1347342"/>
    <lineage>
        <taxon>Bacteria</taxon>
        <taxon>Pseudomonadati</taxon>
        <taxon>Bacteroidota</taxon>
        <taxon>Flavobacteriia</taxon>
        <taxon>Flavobacteriales</taxon>
        <taxon>Flavobacteriaceae</taxon>
        <taxon>Formosa</taxon>
    </lineage>
</organism>